<keyword evidence="7" id="KW-1185">Reference proteome</keyword>
<dbReference type="Proteomes" id="UP001367771">
    <property type="component" value="Unassembled WGS sequence"/>
</dbReference>
<feature type="transmembrane region" description="Helical" evidence="5">
    <location>
        <begin position="181"/>
        <end position="202"/>
    </location>
</feature>
<organism evidence="6 7">
    <name type="scientific">Sphingomonas kyungheensis</name>
    <dbReference type="NCBI Taxonomy" id="1069987"/>
    <lineage>
        <taxon>Bacteria</taxon>
        <taxon>Pseudomonadati</taxon>
        <taxon>Pseudomonadota</taxon>
        <taxon>Alphaproteobacteria</taxon>
        <taxon>Sphingomonadales</taxon>
        <taxon>Sphingomonadaceae</taxon>
        <taxon>Sphingomonas</taxon>
    </lineage>
</organism>
<evidence type="ECO:0000256" key="2">
    <source>
        <dbReference type="ARBA" id="ARBA00008520"/>
    </source>
</evidence>
<comment type="caution">
    <text evidence="6">The sequence shown here is derived from an EMBL/GenBank/DDBJ whole genome shotgun (WGS) entry which is preliminary data.</text>
</comment>
<comment type="subcellular location">
    <subcellularLocation>
        <location evidence="1">Periplasm</location>
    </subcellularLocation>
</comment>
<dbReference type="Gene3D" id="3.40.190.10">
    <property type="entry name" value="Periplasmic binding protein-like II"/>
    <property type="match status" value="2"/>
</dbReference>
<evidence type="ECO:0000256" key="3">
    <source>
        <dbReference type="ARBA" id="ARBA00022448"/>
    </source>
</evidence>
<comment type="similarity">
    <text evidence="2">Belongs to the bacterial solute-binding protein 1 family.</text>
</comment>
<dbReference type="InterPro" id="IPR006059">
    <property type="entry name" value="SBP"/>
</dbReference>
<reference evidence="6 7" key="1">
    <citation type="journal article" date="2013" name="Int. J. Syst. Evol. Microbiol.">
        <title>Sphingomonas kyungheensis sp. nov., a bacterium with ginsenoside-converting activity isolated from soil of a ginseng field.</title>
        <authorList>
            <person name="Son H.M."/>
            <person name="Yang J.E."/>
            <person name="Park Y."/>
            <person name="Han C.K."/>
            <person name="Kim S.G."/>
            <person name="Kook M."/>
            <person name="Yi T.H."/>
        </authorList>
    </citation>
    <scope>NUCLEOTIDE SEQUENCE [LARGE SCALE GENOMIC DNA]</scope>
    <source>
        <strain evidence="6 7">LMG 26582</strain>
    </source>
</reference>
<name>A0ABU8H3D1_9SPHN</name>
<dbReference type="InterPro" id="IPR050490">
    <property type="entry name" value="Bact_solute-bd_prot1"/>
</dbReference>
<keyword evidence="5" id="KW-0472">Membrane</keyword>
<gene>
    <name evidence="6" type="ORF">V8201_10620</name>
</gene>
<dbReference type="Pfam" id="PF13416">
    <property type="entry name" value="SBP_bac_8"/>
    <property type="match status" value="1"/>
</dbReference>
<accession>A0ABU8H3D1</accession>
<proteinExistence type="inferred from homology"/>
<keyword evidence="5" id="KW-1133">Transmembrane helix</keyword>
<dbReference type="SUPFAM" id="SSF53850">
    <property type="entry name" value="Periplasmic binding protein-like II"/>
    <property type="match status" value="1"/>
</dbReference>
<evidence type="ECO:0000313" key="7">
    <source>
        <dbReference type="Proteomes" id="UP001367771"/>
    </source>
</evidence>
<dbReference type="EMBL" id="JBBBDM010000003">
    <property type="protein sequence ID" value="MEI5687529.1"/>
    <property type="molecule type" value="Genomic_DNA"/>
</dbReference>
<dbReference type="PANTHER" id="PTHR43649">
    <property type="entry name" value="ARABINOSE-BINDING PROTEIN-RELATED"/>
    <property type="match status" value="1"/>
</dbReference>
<evidence type="ECO:0000313" key="6">
    <source>
        <dbReference type="EMBL" id="MEI5687529.1"/>
    </source>
</evidence>
<keyword evidence="4" id="KW-0732">Signal</keyword>
<dbReference type="PANTHER" id="PTHR43649:SF34">
    <property type="entry name" value="ABC TRANSPORTER PERIPLASMIC-BINDING PROTEIN YCJN-RELATED"/>
    <property type="match status" value="1"/>
</dbReference>
<evidence type="ECO:0000256" key="4">
    <source>
        <dbReference type="ARBA" id="ARBA00022729"/>
    </source>
</evidence>
<evidence type="ECO:0000256" key="5">
    <source>
        <dbReference type="SAM" id="Phobius"/>
    </source>
</evidence>
<sequence length="421" mass="45718">MAAGISEGGWTRRAMLSAVPVIGLAGCQARADHRPLSLWAMSYEGDYSPLLIPAFTAATGLDVEVQSLPTTASHEKLLTAFAGGALPDVLMLFNSWVHEFATIGAIAPVTRPALLAQMVPGILASTRVAGRDFAVPWSVAPQVQFYRRDILAAAGWDAAPSDWAGWRAMAKAVKRRRPDDYVFLMLLNWPTALITMLVQAGATMLRDRDTRGAFQTPEARAAFAYYVSLYTDGYAPMALSTEIQDPVAAFAAGYCAVWPSGPTTLVDFTRRADILPRERWSTARLPAPDGPGAVSGLASSLCVSTQTRRPDAAWALVRHLTSIPSELRYQRLIGNLPARIDAYQSPQLATAVLRPFAEQMHQPAALPPVIEWERIQIEIQYAAERIVRGVQTMDAALAALDDRVDRLLAKRRALLDAGAIA</sequence>
<keyword evidence="3" id="KW-0813">Transport</keyword>
<evidence type="ECO:0000256" key="1">
    <source>
        <dbReference type="ARBA" id="ARBA00004418"/>
    </source>
</evidence>
<keyword evidence="5" id="KW-0812">Transmembrane</keyword>
<protein>
    <submittedName>
        <fullName evidence="6">Extracellular solute-binding protein</fullName>
    </submittedName>
</protein>